<comment type="subcellular location">
    <subcellularLocation>
        <location evidence="5">Cytoplasm</location>
    </subcellularLocation>
</comment>
<evidence type="ECO:0000256" key="5">
    <source>
        <dbReference type="HAMAP-Rule" id="MF_00376"/>
    </source>
</evidence>
<evidence type="ECO:0000256" key="1">
    <source>
        <dbReference type="ARBA" id="ARBA00009018"/>
    </source>
</evidence>
<dbReference type="CDD" id="cd02022">
    <property type="entry name" value="DPCK"/>
    <property type="match status" value="1"/>
</dbReference>
<gene>
    <name evidence="5" type="primary">coaE</name>
    <name evidence="7" type="ORF">DX873_03950</name>
</gene>
<feature type="binding site" evidence="5">
    <location>
        <begin position="11"/>
        <end position="16"/>
    </location>
    <ligand>
        <name>ATP</name>
        <dbReference type="ChEBI" id="CHEBI:30616"/>
    </ligand>
</feature>
<dbReference type="EC" id="2.7.1.24" evidence="5 6"/>
<keyword evidence="3 5" id="KW-0067">ATP-binding</keyword>
<keyword evidence="5 7" id="KW-0418">Kinase</keyword>
<dbReference type="PANTHER" id="PTHR10695:SF46">
    <property type="entry name" value="BIFUNCTIONAL COENZYME A SYNTHASE-RELATED"/>
    <property type="match status" value="1"/>
</dbReference>
<dbReference type="Gene3D" id="3.40.50.300">
    <property type="entry name" value="P-loop containing nucleotide triphosphate hydrolases"/>
    <property type="match status" value="1"/>
</dbReference>
<evidence type="ECO:0000256" key="6">
    <source>
        <dbReference type="NCBIfam" id="TIGR00152"/>
    </source>
</evidence>
<dbReference type="Proteomes" id="UP000261828">
    <property type="component" value="Unassembled WGS sequence"/>
</dbReference>
<comment type="similarity">
    <text evidence="1 5">Belongs to the CoaE family.</text>
</comment>
<name>A0A371JU61_9FLAO</name>
<comment type="pathway">
    <text evidence="5">Cofactor biosynthesis; coenzyme A biosynthesis; CoA from (R)-pantothenate: step 5/5.</text>
</comment>
<evidence type="ECO:0000256" key="3">
    <source>
        <dbReference type="ARBA" id="ARBA00022840"/>
    </source>
</evidence>
<dbReference type="SUPFAM" id="SSF52540">
    <property type="entry name" value="P-loop containing nucleoside triphosphate hydrolases"/>
    <property type="match status" value="1"/>
</dbReference>
<dbReference type="GO" id="GO:0004140">
    <property type="term" value="F:dephospho-CoA kinase activity"/>
    <property type="evidence" value="ECO:0007669"/>
    <property type="project" value="UniProtKB-UniRule"/>
</dbReference>
<dbReference type="InterPro" id="IPR001977">
    <property type="entry name" value="Depp_CoAkinase"/>
</dbReference>
<protein>
    <recommendedName>
        <fullName evidence="5 6">Dephospho-CoA kinase</fullName>
        <ecNumber evidence="5 6">2.7.1.24</ecNumber>
    </recommendedName>
    <alternativeName>
        <fullName evidence="5">Dephosphocoenzyme A kinase</fullName>
    </alternativeName>
</protein>
<comment type="caution">
    <text evidence="7">The sequence shown here is derived from an EMBL/GenBank/DDBJ whole genome shotgun (WGS) entry which is preliminary data.</text>
</comment>
<dbReference type="GO" id="GO:0005737">
    <property type="term" value="C:cytoplasm"/>
    <property type="evidence" value="ECO:0007669"/>
    <property type="project" value="UniProtKB-SubCell"/>
</dbReference>
<dbReference type="NCBIfam" id="TIGR00152">
    <property type="entry name" value="dephospho-CoA kinase"/>
    <property type="match status" value="1"/>
</dbReference>
<dbReference type="EMBL" id="QTJX01000001">
    <property type="protein sequence ID" value="RDY61327.1"/>
    <property type="molecule type" value="Genomic_DNA"/>
</dbReference>
<dbReference type="RefSeq" id="WP_116183209.1">
    <property type="nucleotide sequence ID" value="NZ_QTJX01000001.1"/>
</dbReference>
<comment type="function">
    <text evidence="5">Catalyzes the phosphorylation of the 3'-hydroxyl group of dephosphocoenzyme A to form coenzyme A.</text>
</comment>
<sequence length="196" mass="22289">MKIVGLTGGIGSGKSTVAKMFRELGVPVYDSDLEAKQLMSESLEIKEAIVNLLGDEAYLEDVLNRAYIAEKVFNDKEKLQSLNAIVHPAVKTHFLKWAESQTSPYVVQETALIFENRAQEQYDYTILITAPLELRIQRTVERDNATIQQVLDRMKNQMDDNKKADLANFCIVNIEMEETKKRVSELHARLMVLANQ</sequence>
<evidence type="ECO:0000256" key="2">
    <source>
        <dbReference type="ARBA" id="ARBA00022741"/>
    </source>
</evidence>
<reference evidence="7 8" key="1">
    <citation type="submission" date="2018-08" db="EMBL/GenBank/DDBJ databases">
        <title>Muricauda nanhaiensis sp. nov., isolated from seawater of the South China Sea.</title>
        <authorList>
            <person name="Dang Y."/>
        </authorList>
    </citation>
    <scope>NUCLEOTIDE SEQUENCE [LARGE SCALE GENOMIC DNA]</scope>
    <source>
        <strain evidence="7 8">SM1704</strain>
    </source>
</reference>
<dbReference type="Pfam" id="PF01121">
    <property type="entry name" value="CoaE"/>
    <property type="match status" value="1"/>
</dbReference>
<dbReference type="AlphaFoldDB" id="A0A371JU61"/>
<keyword evidence="2 5" id="KW-0547">Nucleotide-binding</keyword>
<dbReference type="InterPro" id="IPR027417">
    <property type="entry name" value="P-loop_NTPase"/>
</dbReference>
<dbReference type="GO" id="GO:0015937">
    <property type="term" value="P:coenzyme A biosynthetic process"/>
    <property type="evidence" value="ECO:0007669"/>
    <property type="project" value="UniProtKB-UniRule"/>
</dbReference>
<evidence type="ECO:0000313" key="8">
    <source>
        <dbReference type="Proteomes" id="UP000261828"/>
    </source>
</evidence>
<dbReference type="OrthoDB" id="9812943at2"/>
<dbReference type="UniPathway" id="UPA00241">
    <property type="reaction ID" value="UER00356"/>
</dbReference>
<evidence type="ECO:0000256" key="4">
    <source>
        <dbReference type="ARBA" id="ARBA00022993"/>
    </source>
</evidence>
<dbReference type="PROSITE" id="PS51219">
    <property type="entry name" value="DPCK"/>
    <property type="match status" value="1"/>
</dbReference>
<dbReference type="GO" id="GO:0005524">
    <property type="term" value="F:ATP binding"/>
    <property type="evidence" value="ECO:0007669"/>
    <property type="project" value="UniProtKB-UniRule"/>
</dbReference>
<keyword evidence="5" id="KW-0963">Cytoplasm</keyword>
<dbReference type="PANTHER" id="PTHR10695">
    <property type="entry name" value="DEPHOSPHO-COA KINASE-RELATED"/>
    <property type="match status" value="1"/>
</dbReference>
<accession>A0A371JU61</accession>
<comment type="catalytic activity">
    <reaction evidence="5">
        <text>3'-dephospho-CoA + ATP = ADP + CoA + H(+)</text>
        <dbReference type="Rhea" id="RHEA:18245"/>
        <dbReference type="ChEBI" id="CHEBI:15378"/>
        <dbReference type="ChEBI" id="CHEBI:30616"/>
        <dbReference type="ChEBI" id="CHEBI:57287"/>
        <dbReference type="ChEBI" id="CHEBI:57328"/>
        <dbReference type="ChEBI" id="CHEBI:456216"/>
        <dbReference type="EC" id="2.7.1.24"/>
    </reaction>
</comment>
<evidence type="ECO:0000313" key="7">
    <source>
        <dbReference type="EMBL" id="RDY61327.1"/>
    </source>
</evidence>
<keyword evidence="5 7" id="KW-0808">Transferase</keyword>
<organism evidence="7 8">
    <name type="scientific">Flagellimonas nanhaiensis</name>
    <dbReference type="NCBI Taxonomy" id="2292706"/>
    <lineage>
        <taxon>Bacteria</taxon>
        <taxon>Pseudomonadati</taxon>
        <taxon>Bacteroidota</taxon>
        <taxon>Flavobacteriia</taxon>
        <taxon>Flavobacteriales</taxon>
        <taxon>Flavobacteriaceae</taxon>
        <taxon>Flagellimonas</taxon>
    </lineage>
</organism>
<keyword evidence="4 5" id="KW-0173">Coenzyme A biosynthesis</keyword>
<proteinExistence type="inferred from homology"/>
<keyword evidence="8" id="KW-1185">Reference proteome</keyword>
<dbReference type="HAMAP" id="MF_00376">
    <property type="entry name" value="Dephospho_CoA_kinase"/>
    <property type="match status" value="1"/>
</dbReference>